<reference evidence="1" key="1">
    <citation type="journal article" date="2021" name="New Phytol.">
        <title>Evolutionary innovations through gain and loss of genes in the ectomycorrhizal Boletales.</title>
        <authorList>
            <person name="Wu G."/>
            <person name="Miyauchi S."/>
            <person name="Morin E."/>
            <person name="Kuo A."/>
            <person name="Drula E."/>
            <person name="Varga T."/>
            <person name="Kohler A."/>
            <person name="Feng B."/>
            <person name="Cao Y."/>
            <person name="Lipzen A."/>
            <person name="Daum C."/>
            <person name="Hundley H."/>
            <person name="Pangilinan J."/>
            <person name="Johnson J."/>
            <person name="Barry K."/>
            <person name="LaButti K."/>
            <person name="Ng V."/>
            <person name="Ahrendt S."/>
            <person name="Min B."/>
            <person name="Choi I.G."/>
            <person name="Park H."/>
            <person name="Plett J.M."/>
            <person name="Magnuson J."/>
            <person name="Spatafora J.W."/>
            <person name="Nagy L.G."/>
            <person name="Henrissat B."/>
            <person name="Grigoriev I.V."/>
            <person name="Yang Z.L."/>
            <person name="Xu J."/>
            <person name="Martin F.M."/>
        </authorList>
    </citation>
    <scope>NUCLEOTIDE SEQUENCE</scope>
    <source>
        <strain evidence="1">ATCC 28755</strain>
    </source>
</reference>
<keyword evidence="2" id="KW-1185">Reference proteome</keyword>
<dbReference type="Proteomes" id="UP000790377">
    <property type="component" value="Unassembled WGS sequence"/>
</dbReference>
<gene>
    <name evidence="1" type="ORF">BJ138DRAFT_1100747</name>
</gene>
<organism evidence="1 2">
    <name type="scientific">Hygrophoropsis aurantiaca</name>
    <dbReference type="NCBI Taxonomy" id="72124"/>
    <lineage>
        <taxon>Eukaryota</taxon>
        <taxon>Fungi</taxon>
        <taxon>Dikarya</taxon>
        <taxon>Basidiomycota</taxon>
        <taxon>Agaricomycotina</taxon>
        <taxon>Agaricomycetes</taxon>
        <taxon>Agaricomycetidae</taxon>
        <taxon>Boletales</taxon>
        <taxon>Coniophorineae</taxon>
        <taxon>Hygrophoropsidaceae</taxon>
        <taxon>Hygrophoropsis</taxon>
    </lineage>
</organism>
<sequence>MSFLFRCNLGSAHDIDPNITLCKVKASNENHAHYYLSKSLELLSQCRIQAMQARIHSKEEIDVVLSLMEDAHKMGAMLKEQGCSRNPMELLKRRRLRQEFVSLSLEVFSRAQSTSDDIMKKILAVPSVLSRDSEVSAGSVPPDTKIRGFVVPPVEPEDQASPEGTDSFFTAPEFAFPEDSMHIPRLAGNPEPPWVHPGKTSAEVEARQDACCDRVAKHLMDMTQVILREMLSSDIGQQRAETIFNNCQIAGGSSAGLLNTTLNAAGSDNRGAREGSCYSITKINASLSAYYILLPDVETITQSLSQRDTMPSDAPEDFTS</sequence>
<name>A0ACB8AF02_9AGAM</name>
<evidence type="ECO:0000313" key="1">
    <source>
        <dbReference type="EMBL" id="KAH7911879.1"/>
    </source>
</evidence>
<comment type="caution">
    <text evidence="1">The sequence shown here is derived from an EMBL/GenBank/DDBJ whole genome shotgun (WGS) entry which is preliminary data.</text>
</comment>
<protein>
    <submittedName>
        <fullName evidence="1">Uncharacterized protein</fullName>
    </submittedName>
</protein>
<accession>A0ACB8AF02</accession>
<proteinExistence type="predicted"/>
<evidence type="ECO:0000313" key="2">
    <source>
        <dbReference type="Proteomes" id="UP000790377"/>
    </source>
</evidence>
<dbReference type="EMBL" id="MU267665">
    <property type="protein sequence ID" value="KAH7911879.1"/>
    <property type="molecule type" value="Genomic_DNA"/>
</dbReference>